<dbReference type="SUPFAM" id="SSF103473">
    <property type="entry name" value="MFS general substrate transporter"/>
    <property type="match status" value="1"/>
</dbReference>
<evidence type="ECO:0000313" key="9">
    <source>
        <dbReference type="Proteomes" id="UP000216361"/>
    </source>
</evidence>
<evidence type="ECO:0000256" key="4">
    <source>
        <dbReference type="ARBA" id="ARBA00022989"/>
    </source>
</evidence>
<dbReference type="InterPro" id="IPR050189">
    <property type="entry name" value="MFS_Efflux_Transporters"/>
</dbReference>
<feature type="transmembrane region" description="Helical" evidence="6">
    <location>
        <begin position="144"/>
        <end position="166"/>
    </location>
</feature>
<comment type="caution">
    <text evidence="8">The sequence shown here is derived from an EMBL/GenBank/DDBJ whole genome shotgun (WGS) entry which is preliminary data.</text>
</comment>
<dbReference type="EMBL" id="NOXS01000033">
    <property type="protein sequence ID" value="OYQ18181.1"/>
    <property type="molecule type" value="Genomic_DNA"/>
</dbReference>
<evidence type="ECO:0000256" key="5">
    <source>
        <dbReference type="ARBA" id="ARBA00023136"/>
    </source>
</evidence>
<dbReference type="GO" id="GO:0005886">
    <property type="term" value="C:plasma membrane"/>
    <property type="evidence" value="ECO:0007669"/>
    <property type="project" value="UniProtKB-SubCell"/>
</dbReference>
<reference evidence="8 9" key="1">
    <citation type="submission" date="2017-07" db="EMBL/GenBank/DDBJ databases">
        <title>Elstera cyanobacteriorum sp. nov., a novel bacterium isolated from cyanobacterial aggregates in a eutrophic lake.</title>
        <authorList>
            <person name="Cai H."/>
        </authorList>
    </citation>
    <scope>NUCLEOTIDE SEQUENCE [LARGE SCALE GENOMIC DNA]</scope>
    <source>
        <strain evidence="8 9">TH019</strain>
    </source>
</reference>
<evidence type="ECO:0000256" key="2">
    <source>
        <dbReference type="ARBA" id="ARBA00022475"/>
    </source>
</evidence>
<dbReference type="InterPro" id="IPR011701">
    <property type="entry name" value="MFS"/>
</dbReference>
<feature type="transmembrane region" description="Helical" evidence="6">
    <location>
        <begin position="323"/>
        <end position="342"/>
    </location>
</feature>
<evidence type="ECO:0000256" key="3">
    <source>
        <dbReference type="ARBA" id="ARBA00022692"/>
    </source>
</evidence>
<dbReference type="PANTHER" id="PTHR43124">
    <property type="entry name" value="PURINE EFFLUX PUMP PBUE"/>
    <property type="match status" value="1"/>
</dbReference>
<keyword evidence="3 6" id="KW-0812">Transmembrane</keyword>
<dbReference type="InterPro" id="IPR036259">
    <property type="entry name" value="MFS_trans_sf"/>
</dbReference>
<protein>
    <recommendedName>
        <fullName evidence="7">Major facilitator superfamily (MFS) profile domain-containing protein</fullName>
    </recommendedName>
</protein>
<feature type="transmembrane region" description="Helical" evidence="6">
    <location>
        <begin position="219"/>
        <end position="243"/>
    </location>
</feature>
<feature type="transmembrane region" description="Helical" evidence="6">
    <location>
        <begin position="89"/>
        <end position="107"/>
    </location>
</feature>
<dbReference type="GO" id="GO:0022857">
    <property type="term" value="F:transmembrane transporter activity"/>
    <property type="evidence" value="ECO:0007669"/>
    <property type="project" value="InterPro"/>
</dbReference>
<keyword evidence="4 6" id="KW-1133">Transmembrane helix</keyword>
<gene>
    <name evidence="8" type="ORF">CHR90_14610</name>
</gene>
<keyword evidence="9" id="KW-1185">Reference proteome</keyword>
<dbReference type="Gene3D" id="1.20.1250.20">
    <property type="entry name" value="MFS general substrate transporter like domains"/>
    <property type="match status" value="1"/>
</dbReference>
<dbReference type="RefSeq" id="WP_094409742.1">
    <property type="nucleotide sequence ID" value="NZ_BMJZ01000002.1"/>
</dbReference>
<feature type="transmembrane region" description="Helical" evidence="6">
    <location>
        <begin position="263"/>
        <end position="285"/>
    </location>
</feature>
<organism evidence="8 9">
    <name type="scientific">Elstera cyanobacteriorum</name>
    <dbReference type="NCBI Taxonomy" id="2022747"/>
    <lineage>
        <taxon>Bacteria</taxon>
        <taxon>Pseudomonadati</taxon>
        <taxon>Pseudomonadota</taxon>
        <taxon>Alphaproteobacteria</taxon>
        <taxon>Rhodospirillales</taxon>
        <taxon>Rhodospirillaceae</taxon>
        <taxon>Elstera</taxon>
    </lineage>
</organism>
<dbReference type="PANTHER" id="PTHR43124:SF3">
    <property type="entry name" value="CHLORAMPHENICOL EFFLUX PUMP RV0191"/>
    <property type="match status" value="1"/>
</dbReference>
<sequence length="410" mass="43046">MGIPAQRAEGLRAANLWAVQARVFVIFAAGYFLSYLYRTVNAVLAPDLTRDLALSPADLGLLTAAYFMTFALFQVPLGVLLDKYGPRRVESLLLVLAAMGAAGFALAETVPMLILARALIGLGVSACLMAGFKALVQWFPREKLPLWNSVYMVAGGLGAVTAAAPVELALQVTDWRGVFLALAGLTLLAALAIALFVPTPPTDPHAAPTGDSVLAGLKAIYGSALFWRIAPMAAACQGTYLAYQSLWIGPWVRDVQGLERAAAASVVTAAAVGMAGGYLLLGLIAEAARRRGIGPLTVARIGMSLFVLVQISLLLAAPLPPTLSWMLFGGIGSASMLCYAYLSQSMPPHLAGRVNTAVNMLCFVQAFIVQAGIGELVNHLGAPGHAVGLGLCITLEIAALIWGLLRPNRR</sequence>
<feature type="transmembrane region" description="Helical" evidence="6">
    <location>
        <begin position="178"/>
        <end position="198"/>
    </location>
</feature>
<name>A0A255XMS3_9PROT</name>
<dbReference type="PROSITE" id="PS50850">
    <property type="entry name" value="MFS"/>
    <property type="match status" value="1"/>
</dbReference>
<feature type="transmembrane region" description="Helical" evidence="6">
    <location>
        <begin position="113"/>
        <end position="132"/>
    </location>
</feature>
<evidence type="ECO:0000259" key="7">
    <source>
        <dbReference type="PROSITE" id="PS50850"/>
    </source>
</evidence>
<keyword evidence="2" id="KW-1003">Cell membrane</keyword>
<evidence type="ECO:0000256" key="6">
    <source>
        <dbReference type="SAM" id="Phobius"/>
    </source>
</evidence>
<feature type="transmembrane region" description="Helical" evidence="6">
    <location>
        <begin position="354"/>
        <end position="373"/>
    </location>
</feature>
<evidence type="ECO:0000313" key="8">
    <source>
        <dbReference type="EMBL" id="OYQ18181.1"/>
    </source>
</evidence>
<feature type="transmembrane region" description="Helical" evidence="6">
    <location>
        <begin position="16"/>
        <end position="37"/>
    </location>
</feature>
<keyword evidence="5 6" id="KW-0472">Membrane</keyword>
<evidence type="ECO:0000256" key="1">
    <source>
        <dbReference type="ARBA" id="ARBA00004651"/>
    </source>
</evidence>
<dbReference type="Proteomes" id="UP000216361">
    <property type="component" value="Unassembled WGS sequence"/>
</dbReference>
<feature type="domain" description="Major facilitator superfamily (MFS) profile" evidence="7">
    <location>
        <begin position="23"/>
        <end position="410"/>
    </location>
</feature>
<dbReference type="InterPro" id="IPR020846">
    <property type="entry name" value="MFS_dom"/>
</dbReference>
<dbReference type="AlphaFoldDB" id="A0A255XMS3"/>
<dbReference type="Pfam" id="PF07690">
    <property type="entry name" value="MFS_1"/>
    <property type="match status" value="1"/>
</dbReference>
<feature type="transmembrane region" description="Helical" evidence="6">
    <location>
        <begin position="385"/>
        <end position="405"/>
    </location>
</feature>
<proteinExistence type="predicted"/>
<feature type="transmembrane region" description="Helical" evidence="6">
    <location>
        <begin position="57"/>
        <end position="77"/>
    </location>
</feature>
<comment type="subcellular location">
    <subcellularLocation>
        <location evidence="1">Cell membrane</location>
        <topology evidence="1">Multi-pass membrane protein</topology>
    </subcellularLocation>
</comment>
<accession>A0A255XMS3</accession>
<feature type="transmembrane region" description="Helical" evidence="6">
    <location>
        <begin position="297"/>
        <end position="317"/>
    </location>
</feature>